<reference evidence="8" key="2">
    <citation type="journal article" date="2022" name="Gigascience">
        <title>Parvovirus dark matter in the cloaca of wild birds.</title>
        <authorList>
            <person name="Dai Z."/>
            <person name="Wang H."/>
            <person name="Wu H."/>
            <person name="Zhang Q."/>
            <person name="Ji L."/>
            <person name="Wang X."/>
            <person name="Shen Q."/>
            <person name="Yang S."/>
            <person name="Ma X."/>
            <person name="Shan T."/>
            <person name="Zhang W."/>
        </authorList>
    </citation>
    <scope>NUCLEOTIDE SEQUENCE</scope>
    <source>
        <strain evidence="8">Bfb14par05</strain>
    </source>
</reference>
<evidence type="ECO:0000256" key="3">
    <source>
        <dbReference type="ARBA" id="ARBA00022705"/>
    </source>
</evidence>
<dbReference type="GO" id="GO:0042025">
    <property type="term" value="C:host cell nucleus"/>
    <property type="evidence" value="ECO:0007669"/>
    <property type="project" value="UniProtKB-SubCell"/>
</dbReference>
<dbReference type="InterPro" id="IPR027417">
    <property type="entry name" value="P-loop_NTPase"/>
</dbReference>
<dbReference type="GO" id="GO:0019079">
    <property type="term" value="P:viral genome replication"/>
    <property type="evidence" value="ECO:0007669"/>
    <property type="project" value="InterPro"/>
</dbReference>
<dbReference type="SUPFAM" id="SSF52540">
    <property type="entry name" value="P-loop containing nucleoside triphosphate hydrolases"/>
    <property type="match status" value="1"/>
</dbReference>
<protein>
    <submittedName>
        <fullName evidence="8">Nonstructural protein 1</fullName>
    </submittedName>
</protein>
<feature type="region of interest" description="Disordered" evidence="6">
    <location>
        <begin position="222"/>
        <end position="248"/>
    </location>
</feature>
<reference evidence="8" key="1">
    <citation type="submission" date="2020-09" db="EMBL/GenBank/DDBJ databases">
        <authorList>
            <person name="Dai Z."/>
            <person name="Yang S."/>
            <person name="Zhang W."/>
        </authorList>
    </citation>
    <scope>NUCLEOTIDE SEQUENCE</scope>
    <source>
        <strain evidence="8">Bfb14par05</strain>
    </source>
</reference>
<dbReference type="InterPro" id="IPR001257">
    <property type="entry name" value="Parvovirus_NS1_helicase"/>
</dbReference>
<dbReference type="GO" id="GO:0006260">
    <property type="term" value="P:DNA replication"/>
    <property type="evidence" value="ECO:0007669"/>
    <property type="project" value="UniProtKB-KW"/>
</dbReference>
<feature type="region of interest" description="Disordered" evidence="6">
    <location>
        <begin position="1"/>
        <end position="49"/>
    </location>
</feature>
<feature type="compositionally biased region" description="Polar residues" evidence="6">
    <location>
        <begin position="222"/>
        <end position="240"/>
    </location>
</feature>
<feature type="compositionally biased region" description="Polar residues" evidence="6">
    <location>
        <begin position="31"/>
        <end position="45"/>
    </location>
</feature>
<keyword evidence="2" id="KW-1048">Host nucleus</keyword>
<accession>A0A8A4XDR8</accession>
<proteinExistence type="predicted"/>
<evidence type="ECO:0000313" key="8">
    <source>
        <dbReference type="EMBL" id="QTE04115.1"/>
    </source>
</evidence>
<dbReference type="PROSITE" id="PS51206">
    <property type="entry name" value="SF3_HELICASE_1"/>
    <property type="match status" value="1"/>
</dbReference>
<evidence type="ECO:0000256" key="6">
    <source>
        <dbReference type="SAM" id="MobiDB-lite"/>
    </source>
</evidence>
<evidence type="ECO:0000256" key="1">
    <source>
        <dbReference type="ARBA" id="ARBA00004147"/>
    </source>
</evidence>
<evidence type="ECO:0000256" key="2">
    <source>
        <dbReference type="ARBA" id="ARBA00022562"/>
    </source>
</evidence>
<comment type="subcellular location">
    <subcellularLocation>
        <location evidence="1">Host nucleus</location>
    </subcellularLocation>
</comment>
<keyword evidence="5" id="KW-0067">ATP-binding</keyword>
<dbReference type="GO" id="GO:0005524">
    <property type="term" value="F:ATP binding"/>
    <property type="evidence" value="ECO:0007669"/>
    <property type="project" value="UniProtKB-KW"/>
</dbReference>
<feature type="region of interest" description="Disordered" evidence="6">
    <location>
        <begin position="342"/>
        <end position="363"/>
    </location>
</feature>
<keyword evidence="3" id="KW-0235">DNA replication</keyword>
<dbReference type="Gene3D" id="3.40.50.300">
    <property type="entry name" value="P-loop containing nucleotide triphosphate hydrolases"/>
    <property type="match status" value="1"/>
</dbReference>
<feature type="domain" description="SF3 helicase" evidence="7">
    <location>
        <begin position="455"/>
        <end position="650"/>
    </location>
</feature>
<organism evidence="8">
    <name type="scientific">Emberiza spodocephala ambidensovirus</name>
    <dbReference type="NCBI Taxonomy" id="2794446"/>
    <lineage>
        <taxon>Viruses</taxon>
        <taxon>Monodnaviria</taxon>
        <taxon>Shotokuvirae</taxon>
        <taxon>Cossaviricota</taxon>
        <taxon>Quintoviricetes</taxon>
        <taxon>Piccovirales</taxon>
        <taxon>Parvoviridae</taxon>
        <taxon>Densovirinae</taxon>
        <taxon>Ambidensovirus</taxon>
    </lineage>
</organism>
<keyword evidence="4" id="KW-0547">Nucleotide-binding</keyword>
<dbReference type="InterPro" id="IPR014015">
    <property type="entry name" value="Helicase_SF3_DNA-vir"/>
</dbReference>
<sequence>MAKRRNYTDNEAIPEKDNDSLDAEPYAQTFPGCSSTNSNNEGLHNSSEKNKQELDRLFIRNFQGLVLKRRVVHDIWETPGPRLARNFERNLICILRRMSPRVTGTPRTSGERNGDDYPIPGIFIVAKHEQHFHVVHDCPYSGGTCRCAHIEQAFREFAVEEEEDGGDQYFDREQESQVPDGEISFGDFERGERLRIRAGNNVQEGKPSQCGRRERTGCSYSATEINEETLGQKSQPSTSNDQRRRPFTAGRRGLKLYGRITRPSAFLDFSYWQNLSAYFNQGRRQVYFYIVAGRAWVDAGKIRNISFQRLLEAVQNTILDETSVQQSIGVDGRFSCDKVSGETEERTFQRPGENKRGESREKTHTNKLEKYLESFIITPTRNIMYTGHWITGPYKYLPKNKAILQTCFHNINQKIVDMTVRDIFLKTRKISMNKLIYVAQWNMVGEYYFDVQNSVNILEALLLFQCNNDASDAYCFLKNLYYLLDKKVPKKNCLCIIAPANSGKNYFFDAVIHSMINFGQVNNFNKYDRFPLQDAVQKRVLLWNEPNFEPGAEETLKLLFGGDTLPARIKYEGDANIRRTPLIMLTNMDVIPNTDAFNARVWKYTWRQASFLKYIVKKPHPLSVFYLFLRYNILSTKNFKFEDWEREIIKNRK</sequence>
<evidence type="ECO:0000256" key="5">
    <source>
        <dbReference type="ARBA" id="ARBA00022840"/>
    </source>
</evidence>
<name>A0A8A4XDR8_9VIRU</name>
<evidence type="ECO:0000256" key="4">
    <source>
        <dbReference type="ARBA" id="ARBA00022741"/>
    </source>
</evidence>
<evidence type="ECO:0000259" key="7">
    <source>
        <dbReference type="PROSITE" id="PS51206"/>
    </source>
</evidence>
<dbReference type="Pfam" id="PF01057">
    <property type="entry name" value="Parvo_NS1"/>
    <property type="match status" value="1"/>
</dbReference>
<dbReference type="EMBL" id="MW046627">
    <property type="protein sequence ID" value="QTE04115.1"/>
    <property type="molecule type" value="Genomic_DNA"/>
</dbReference>